<dbReference type="PANTHER" id="PTHR47793:SF1">
    <property type="entry name" value="HISTONE DEACETYLASE COMPLEX SUBUNIT CTI6"/>
    <property type="match status" value="1"/>
</dbReference>
<feature type="compositionally biased region" description="Basic residues" evidence="4">
    <location>
        <begin position="349"/>
        <end position="359"/>
    </location>
</feature>
<feature type="compositionally biased region" description="Basic and acidic residues" evidence="4">
    <location>
        <begin position="274"/>
        <end position="284"/>
    </location>
</feature>
<evidence type="ECO:0000256" key="1">
    <source>
        <dbReference type="ARBA" id="ARBA00022723"/>
    </source>
</evidence>
<keyword evidence="1" id="KW-0479">Metal-binding</keyword>
<dbReference type="PANTHER" id="PTHR47793">
    <property type="entry name" value="HISTONE DEACETYLASE COMPLEX SUBUNIT CTI6"/>
    <property type="match status" value="1"/>
</dbReference>
<dbReference type="InterPro" id="IPR019786">
    <property type="entry name" value="Zinc_finger_PHD-type_CS"/>
</dbReference>
<evidence type="ECO:0000256" key="4">
    <source>
        <dbReference type="SAM" id="MobiDB-lite"/>
    </source>
</evidence>
<dbReference type="Gene3D" id="3.30.40.10">
    <property type="entry name" value="Zinc/RING finger domain, C3HC4 (zinc finger)"/>
    <property type="match status" value="1"/>
</dbReference>
<feature type="compositionally biased region" description="Polar residues" evidence="4">
    <location>
        <begin position="189"/>
        <end position="212"/>
    </location>
</feature>
<sequence>MAQIPAPMGPPLSPNEPRRSGRRSVPAVATSTSKSPDSDQPLPPRPRRPSLTSNTSSSRSRRTTKIEDPDDFPEQPRVVPISSTTTGRGKRKGKEKDPKPTEVATEPPLVSPLDSTADPAADDDEGGVTRCVCDGLGETGEIMIQCEMCKVWQHALCMGLADSPALEDDDYYCELCKPELHTDLLKRGASSNVTARSMHSRSRSPSTHYSKQPTKRRNTMNSRFDDSLQETIQLSAAEAAALDTISVGGDVNTHTADDSDPYPAPSRRKKRRRTDIVHDEELPQKRTRSASTASVERPLQVVLAEEQAPPAPSLPAKTPRNRRGARKATHDTSVPLDVMEDDLPPPTSRRGKGKARRSATHAQQEGGSVRKGSGSNAHNSATSDRGYRNSYYAALQQPLFTSWGLPDYLIHLEEILPTGAPRPLEILAGRQGAGSRGSSVERTVERGVKVKWPSKRMSVVDMNKRVRALVEWVGREQDHALDRKRRRTVLEQALRNEETVSGPGTRDASQVAGPLSTSASVVDGPMVASPTAEGEGKHVARSSALRGPGSIGEQASTTMKMMEELMQELIRFQERFGPGAKGKER</sequence>
<keyword evidence="3" id="KW-0862">Zinc</keyword>
<dbReference type="SUPFAM" id="SSF57903">
    <property type="entry name" value="FYVE/PHD zinc finger"/>
    <property type="match status" value="1"/>
</dbReference>
<evidence type="ECO:0000256" key="2">
    <source>
        <dbReference type="ARBA" id="ARBA00022771"/>
    </source>
</evidence>
<dbReference type="OrthoDB" id="79252at2759"/>
<dbReference type="AlphaFoldDB" id="A0A0D7AA13"/>
<dbReference type="SMART" id="SM00249">
    <property type="entry name" value="PHD"/>
    <property type="match status" value="1"/>
</dbReference>
<feature type="compositionally biased region" description="Polar residues" evidence="4">
    <location>
        <begin position="373"/>
        <end position="383"/>
    </location>
</feature>
<dbReference type="Proteomes" id="UP000054144">
    <property type="component" value="Unassembled WGS sequence"/>
</dbReference>
<dbReference type="EMBL" id="KN882023">
    <property type="protein sequence ID" value="KIY46786.1"/>
    <property type="molecule type" value="Genomic_DNA"/>
</dbReference>
<dbReference type="InterPro" id="IPR011011">
    <property type="entry name" value="Znf_FYVE_PHD"/>
</dbReference>
<dbReference type="InterPro" id="IPR001965">
    <property type="entry name" value="Znf_PHD"/>
</dbReference>
<feature type="region of interest" description="Disordered" evidence="4">
    <location>
        <begin position="248"/>
        <end position="384"/>
    </location>
</feature>
<dbReference type="PROSITE" id="PS01359">
    <property type="entry name" value="ZF_PHD_1"/>
    <property type="match status" value="1"/>
</dbReference>
<accession>A0A0D7AA13</accession>
<evidence type="ECO:0000313" key="7">
    <source>
        <dbReference type="Proteomes" id="UP000054144"/>
    </source>
</evidence>
<dbReference type="Pfam" id="PF20826">
    <property type="entry name" value="PHD_5"/>
    <property type="match status" value="1"/>
</dbReference>
<feature type="region of interest" description="Disordered" evidence="4">
    <location>
        <begin position="1"/>
        <end position="127"/>
    </location>
</feature>
<dbReference type="InterPro" id="IPR013083">
    <property type="entry name" value="Znf_RING/FYVE/PHD"/>
</dbReference>
<name>A0A0D7AA13_9AGAR</name>
<proteinExistence type="predicted"/>
<evidence type="ECO:0000256" key="3">
    <source>
        <dbReference type="ARBA" id="ARBA00022833"/>
    </source>
</evidence>
<feature type="domain" description="Zinc finger PHD-type" evidence="5">
    <location>
        <begin position="130"/>
        <end position="177"/>
    </location>
</feature>
<keyword evidence="2" id="KW-0863">Zinc-finger</keyword>
<dbReference type="GO" id="GO:0008270">
    <property type="term" value="F:zinc ion binding"/>
    <property type="evidence" value="ECO:0007669"/>
    <property type="project" value="UniProtKB-KW"/>
</dbReference>
<feature type="region of interest" description="Disordered" evidence="4">
    <location>
        <begin position="497"/>
        <end position="552"/>
    </location>
</feature>
<evidence type="ECO:0000259" key="5">
    <source>
        <dbReference type="SMART" id="SM00249"/>
    </source>
</evidence>
<feature type="compositionally biased region" description="Low complexity" evidence="4">
    <location>
        <begin position="49"/>
        <end position="58"/>
    </location>
</feature>
<protein>
    <recommendedName>
        <fullName evidence="5">Zinc finger PHD-type domain-containing protein</fullName>
    </recommendedName>
</protein>
<feature type="region of interest" description="Disordered" evidence="4">
    <location>
        <begin position="187"/>
        <end position="221"/>
    </location>
</feature>
<evidence type="ECO:0000313" key="6">
    <source>
        <dbReference type="EMBL" id="KIY46786.1"/>
    </source>
</evidence>
<keyword evidence="7" id="KW-1185">Reference proteome</keyword>
<reference evidence="6 7" key="1">
    <citation type="journal article" date="2015" name="Fungal Genet. Biol.">
        <title>Evolution of novel wood decay mechanisms in Agaricales revealed by the genome sequences of Fistulina hepatica and Cylindrobasidium torrendii.</title>
        <authorList>
            <person name="Floudas D."/>
            <person name="Held B.W."/>
            <person name="Riley R."/>
            <person name="Nagy L.G."/>
            <person name="Koehler G."/>
            <person name="Ransdell A.S."/>
            <person name="Younus H."/>
            <person name="Chow J."/>
            <person name="Chiniquy J."/>
            <person name="Lipzen A."/>
            <person name="Tritt A."/>
            <person name="Sun H."/>
            <person name="Haridas S."/>
            <person name="LaButti K."/>
            <person name="Ohm R.A."/>
            <person name="Kues U."/>
            <person name="Blanchette R.A."/>
            <person name="Grigoriev I.V."/>
            <person name="Minto R.E."/>
            <person name="Hibbett D.S."/>
        </authorList>
    </citation>
    <scope>NUCLEOTIDE SEQUENCE [LARGE SCALE GENOMIC DNA]</scope>
    <source>
        <strain evidence="6 7">ATCC 64428</strain>
    </source>
</reference>
<organism evidence="6 7">
    <name type="scientific">Fistulina hepatica ATCC 64428</name>
    <dbReference type="NCBI Taxonomy" id="1128425"/>
    <lineage>
        <taxon>Eukaryota</taxon>
        <taxon>Fungi</taxon>
        <taxon>Dikarya</taxon>
        <taxon>Basidiomycota</taxon>
        <taxon>Agaricomycotina</taxon>
        <taxon>Agaricomycetes</taxon>
        <taxon>Agaricomycetidae</taxon>
        <taxon>Agaricales</taxon>
        <taxon>Fistulinaceae</taxon>
        <taxon>Fistulina</taxon>
    </lineage>
</organism>
<dbReference type="InterPro" id="IPR053051">
    <property type="entry name" value="HDAC_complex_subunit"/>
</dbReference>
<gene>
    <name evidence="6" type="ORF">FISHEDRAFT_66313</name>
</gene>